<gene>
    <name evidence="2" type="ORF">ACFPOE_16675</name>
</gene>
<proteinExistence type="predicted"/>
<dbReference type="Gene3D" id="1.20.1290.10">
    <property type="entry name" value="AhpD-like"/>
    <property type="match status" value="1"/>
</dbReference>
<dbReference type="InterPro" id="IPR029032">
    <property type="entry name" value="AhpD-like"/>
</dbReference>
<reference evidence="3" key="1">
    <citation type="journal article" date="2019" name="Int. J. Syst. Evol. Microbiol.">
        <title>The Global Catalogue of Microorganisms (GCM) 10K type strain sequencing project: providing services to taxonomists for standard genome sequencing and annotation.</title>
        <authorList>
            <consortium name="The Broad Institute Genomics Platform"/>
            <consortium name="The Broad Institute Genome Sequencing Center for Infectious Disease"/>
            <person name="Wu L."/>
            <person name="Ma J."/>
        </authorList>
    </citation>
    <scope>NUCLEOTIDE SEQUENCE [LARGE SCALE GENOMIC DNA]</scope>
    <source>
        <strain evidence="3">CCUG 57401</strain>
    </source>
</reference>
<evidence type="ECO:0000313" key="3">
    <source>
        <dbReference type="Proteomes" id="UP001596037"/>
    </source>
</evidence>
<feature type="domain" description="Carboxymuconolactone decarboxylase-like" evidence="1">
    <location>
        <begin position="35"/>
        <end position="117"/>
    </location>
</feature>
<dbReference type="Pfam" id="PF02627">
    <property type="entry name" value="CMD"/>
    <property type="match status" value="1"/>
</dbReference>
<comment type="caution">
    <text evidence="2">The sequence shown here is derived from an EMBL/GenBank/DDBJ whole genome shotgun (WGS) entry which is preliminary data.</text>
</comment>
<dbReference type="InterPro" id="IPR052512">
    <property type="entry name" value="4CMD/NDH-1_regulator"/>
</dbReference>
<name>A0ABW0NFS3_9BURK</name>
<evidence type="ECO:0000259" key="1">
    <source>
        <dbReference type="Pfam" id="PF02627"/>
    </source>
</evidence>
<dbReference type="SUPFAM" id="SSF69118">
    <property type="entry name" value="AhpD-like"/>
    <property type="match status" value="1"/>
</dbReference>
<dbReference type="PANTHER" id="PTHR33570">
    <property type="entry name" value="4-CARBOXYMUCONOLACTONE DECARBOXYLASE FAMILY PROTEIN"/>
    <property type="match status" value="1"/>
</dbReference>
<organism evidence="2 3">
    <name type="scientific">Caenimonas terrae</name>
    <dbReference type="NCBI Taxonomy" id="696074"/>
    <lineage>
        <taxon>Bacteria</taxon>
        <taxon>Pseudomonadati</taxon>
        <taxon>Pseudomonadota</taxon>
        <taxon>Betaproteobacteria</taxon>
        <taxon>Burkholderiales</taxon>
        <taxon>Comamonadaceae</taxon>
        <taxon>Caenimonas</taxon>
    </lineage>
</organism>
<dbReference type="Proteomes" id="UP001596037">
    <property type="component" value="Unassembled WGS sequence"/>
</dbReference>
<dbReference type="PANTHER" id="PTHR33570:SF2">
    <property type="entry name" value="CARBOXYMUCONOLACTONE DECARBOXYLASE-LIKE DOMAIN-CONTAINING PROTEIN"/>
    <property type="match status" value="1"/>
</dbReference>
<dbReference type="RefSeq" id="WP_376851340.1">
    <property type="nucleotide sequence ID" value="NZ_JBHSMF010000009.1"/>
</dbReference>
<sequence>MDSQYDKGLALRRKAMGDEYVSKALAGATEFTRPIQEAITRRAWGETWQRDGLDLRTRSLVTVAMLIGQGNQHELKAHVRGALNNGATVAEIQEVLLHSSTYRGFPAAVDAFRAAAEVVEALPPAP</sequence>
<protein>
    <submittedName>
        <fullName evidence="2">Carboxymuconolactone decarboxylase family protein</fullName>
    </submittedName>
</protein>
<accession>A0ABW0NFS3</accession>
<evidence type="ECO:0000313" key="2">
    <source>
        <dbReference type="EMBL" id="MFC5499184.1"/>
    </source>
</evidence>
<dbReference type="EMBL" id="JBHSMF010000009">
    <property type="protein sequence ID" value="MFC5499184.1"/>
    <property type="molecule type" value="Genomic_DNA"/>
</dbReference>
<keyword evidence="3" id="KW-1185">Reference proteome</keyword>
<dbReference type="InterPro" id="IPR003779">
    <property type="entry name" value="CMD-like"/>
</dbReference>